<evidence type="ECO:0000256" key="9">
    <source>
        <dbReference type="SAM" id="Phobius"/>
    </source>
</evidence>
<feature type="transmembrane region" description="Helical" evidence="9">
    <location>
        <begin position="83"/>
        <end position="101"/>
    </location>
</feature>
<feature type="transmembrane region" description="Helical" evidence="9">
    <location>
        <begin position="21"/>
        <end position="43"/>
    </location>
</feature>
<evidence type="ECO:0000256" key="8">
    <source>
        <dbReference type="ARBA" id="ARBA00035655"/>
    </source>
</evidence>
<dbReference type="AlphaFoldDB" id="A0A1L8CT19"/>
<name>A0A1L8CT19_9THEO</name>
<dbReference type="EMBL" id="BDJK01000009">
    <property type="protein sequence ID" value="GAV22068.1"/>
    <property type="molecule type" value="Genomic_DNA"/>
</dbReference>
<dbReference type="GO" id="GO:0005886">
    <property type="term" value="C:plasma membrane"/>
    <property type="evidence" value="ECO:0007669"/>
    <property type="project" value="UniProtKB-SubCell"/>
</dbReference>
<sequence>MGEIIKSYYQKVIAEFWDQKTTVILLGILSGLYFGTVGVVWAVTGEFTRWGASFLKWMGVDVSPYTYLKIIKYKGTVLTRIDGVMVLGMFAGALIAALFGQNFKLRIPTAKRVLQALIGGIIAGFGTRLAMGCNLAALFTGIPQFSLHTWFFTLGTIFGTYIGIKITLSPYFRGEPKLVKASEFNAENLKANTQMQPFLGWLGLIVFAGILLSRPEMPNNLKLATVFGFAFGFLIQKGQVCFTSAFRDLWLVGRTTTLKALVWGMAVQMLLTAVFIAKGTPAKVLWAGPNALIGGLLFGIGIVIAGGCETGWMYRAMEGQIHFWFVGLGNVIGATILFLVWDKGVYKYLAEPFPKFSLIEHFGYLPAFILTGLFLLGLYLWADLREASGRSMIKNKTMPVRRV</sequence>
<evidence type="ECO:0000256" key="1">
    <source>
        <dbReference type="ARBA" id="ARBA00004429"/>
    </source>
</evidence>
<proteinExistence type="inferred from homology"/>
<dbReference type="Pfam" id="PF04143">
    <property type="entry name" value="Sulf_transp"/>
    <property type="match status" value="2"/>
</dbReference>
<evidence type="ECO:0000313" key="11">
    <source>
        <dbReference type="Proteomes" id="UP000187485"/>
    </source>
</evidence>
<evidence type="ECO:0008006" key="12">
    <source>
        <dbReference type="Google" id="ProtNLM"/>
    </source>
</evidence>
<feature type="transmembrane region" description="Helical" evidence="9">
    <location>
        <begin position="258"/>
        <end position="279"/>
    </location>
</feature>
<organism evidence="10 11">
    <name type="scientific">Carboxydothermus pertinax</name>
    <dbReference type="NCBI Taxonomy" id="870242"/>
    <lineage>
        <taxon>Bacteria</taxon>
        <taxon>Bacillati</taxon>
        <taxon>Bacillota</taxon>
        <taxon>Clostridia</taxon>
        <taxon>Thermoanaerobacterales</taxon>
        <taxon>Thermoanaerobacteraceae</taxon>
        <taxon>Carboxydothermus</taxon>
    </lineage>
</organism>
<dbReference type="InterPro" id="IPR007272">
    <property type="entry name" value="Sulf_transp_TsuA/YedE"/>
</dbReference>
<feature type="transmembrane region" description="Helical" evidence="9">
    <location>
        <begin position="226"/>
        <end position="246"/>
    </location>
</feature>
<dbReference type="PANTHER" id="PTHR30574">
    <property type="entry name" value="INNER MEMBRANE PROTEIN YEDE"/>
    <property type="match status" value="1"/>
</dbReference>
<comment type="similarity">
    <text evidence="8">Belongs to the TsuA/YedE (TC 9.B.102) family.</text>
</comment>
<dbReference type="PANTHER" id="PTHR30574:SF1">
    <property type="entry name" value="SULPHUR TRANSPORT DOMAIN-CONTAINING PROTEIN"/>
    <property type="match status" value="1"/>
</dbReference>
<evidence type="ECO:0000256" key="4">
    <source>
        <dbReference type="ARBA" id="ARBA00022519"/>
    </source>
</evidence>
<keyword evidence="2" id="KW-0813">Transport</keyword>
<dbReference type="NCBIfam" id="NF033796">
    <property type="entry name" value="selen_YedE_FdhT"/>
    <property type="match status" value="1"/>
</dbReference>
<reference evidence="11" key="1">
    <citation type="submission" date="2016-12" db="EMBL/GenBank/DDBJ databases">
        <title>Draft Genome Sequences od Carboxydothermus pertinax and islandicus, Hydrogenogenic Carboxydotrophic Bacteria.</title>
        <authorList>
            <person name="Fukuyama Y."/>
            <person name="Ohmae K."/>
            <person name="Yoneda Y."/>
            <person name="Yoshida T."/>
            <person name="Sako Y."/>
        </authorList>
    </citation>
    <scope>NUCLEOTIDE SEQUENCE [LARGE SCALE GENOMIC DNA]</scope>
    <source>
        <strain evidence="11">Ug1</strain>
    </source>
</reference>
<comment type="subcellular location">
    <subcellularLocation>
        <location evidence="1">Cell inner membrane</location>
        <topology evidence="1">Multi-pass membrane protein</topology>
    </subcellularLocation>
</comment>
<dbReference type="Proteomes" id="UP000187485">
    <property type="component" value="Unassembled WGS sequence"/>
</dbReference>
<protein>
    <recommendedName>
        <fullName evidence="12">YeeE/YedE family protein</fullName>
    </recommendedName>
</protein>
<evidence type="ECO:0000313" key="10">
    <source>
        <dbReference type="EMBL" id="GAV22068.1"/>
    </source>
</evidence>
<gene>
    <name evidence="10" type="ORF">cpu_05780</name>
</gene>
<feature type="transmembrane region" description="Helical" evidence="9">
    <location>
        <begin position="145"/>
        <end position="164"/>
    </location>
</feature>
<keyword evidence="3" id="KW-1003">Cell membrane</keyword>
<feature type="transmembrane region" description="Helical" evidence="9">
    <location>
        <begin position="321"/>
        <end position="341"/>
    </location>
</feature>
<feature type="transmembrane region" description="Helical" evidence="9">
    <location>
        <begin position="113"/>
        <end position="139"/>
    </location>
</feature>
<keyword evidence="11" id="KW-1185">Reference proteome</keyword>
<keyword evidence="5 9" id="KW-0812">Transmembrane</keyword>
<dbReference type="OrthoDB" id="9794165at2"/>
<evidence type="ECO:0000256" key="3">
    <source>
        <dbReference type="ARBA" id="ARBA00022475"/>
    </source>
</evidence>
<feature type="transmembrane region" description="Helical" evidence="9">
    <location>
        <begin position="291"/>
        <end position="314"/>
    </location>
</feature>
<dbReference type="RefSeq" id="WP_075858509.1">
    <property type="nucleotide sequence ID" value="NZ_BDJK01000009.1"/>
</dbReference>
<evidence type="ECO:0000256" key="7">
    <source>
        <dbReference type="ARBA" id="ARBA00023136"/>
    </source>
</evidence>
<dbReference type="InterPro" id="IPR047732">
    <property type="entry name" value="YedE-like"/>
</dbReference>
<evidence type="ECO:0000256" key="2">
    <source>
        <dbReference type="ARBA" id="ARBA00022448"/>
    </source>
</evidence>
<dbReference type="STRING" id="870242.cpu_05780"/>
<evidence type="ECO:0000256" key="6">
    <source>
        <dbReference type="ARBA" id="ARBA00022989"/>
    </source>
</evidence>
<feature type="transmembrane region" description="Helical" evidence="9">
    <location>
        <begin position="198"/>
        <end position="214"/>
    </location>
</feature>
<keyword evidence="4" id="KW-0997">Cell inner membrane</keyword>
<feature type="transmembrane region" description="Helical" evidence="9">
    <location>
        <begin position="361"/>
        <end position="382"/>
    </location>
</feature>
<keyword evidence="6 9" id="KW-1133">Transmembrane helix</keyword>
<accession>A0A1L8CT19</accession>
<evidence type="ECO:0000256" key="5">
    <source>
        <dbReference type="ARBA" id="ARBA00022692"/>
    </source>
</evidence>
<comment type="caution">
    <text evidence="10">The sequence shown here is derived from an EMBL/GenBank/DDBJ whole genome shotgun (WGS) entry which is preliminary data.</text>
</comment>
<keyword evidence="7 9" id="KW-0472">Membrane</keyword>